<keyword evidence="1" id="KW-0547">Nucleotide-binding</keyword>
<evidence type="ECO:0000256" key="5">
    <source>
        <dbReference type="SAM" id="MobiDB-lite"/>
    </source>
</evidence>
<evidence type="ECO:0008006" key="9">
    <source>
        <dbReference type="Google" id="ProtNLM"/>
    </source>
</evidence>
<keyword evidence="3" id="KW-0347">Helicase</keyword>
<dbReference type="GO" id="GO:0004386">
    <property type="term" value="F:helicase activity"/>
    <property type="evidence" value="ECO:0007669"/>
    <property type="project" value="UniProtKB-KW"/>
</dbReference>
<dbReference type="Pfam" id="PF04408">
    <property type="entry name" value="WHD_HA2"/>
    <property type="match status" value="1"/>
</dbReference>
<dbReference type="Gene3D" id="1.10.10.2130">
    <property type="entry name" value="DEAH helicase family, winged-helix domain"/>
    <property type="match status" value="1"/>
</dbReference>
<organism evidence="8">
    <name type="scientific">Capra hircus</name>
    <name type="common">Goat</name>
    <dbReference type="NCBI Taxonomy" id="9925"/>
    <lineage>
        <taxon>Eukaryota</taxon>
        <taxon>Metazoa</taxon>
        <taxon>Chordata</taxon>
        <taxon>Craniata</taxon>
        <taxon>Vertebrata</taxon>
        <taxon>Euteleostomi</taxon>
        <taxon>Mammalia</taxon>
        <taxon>Eutheria</taxon>
        <taxon>Laurasiatheria</taxon>
        <taxon>Artiodactyla</taxon>
        <taxon>Ruminantia</taxon>
        <taxon>Pecora</taxon>
        <taxon>Bovidae</taxon>
        <taxon>Caprinae</taxon>
        <taxon>Capra</taxon>
    </lineage>
</organism>
<feature type="domain" description="Helicase ATP-binding" evidence="6">
    <location>
        <begin position="268"/>
        <end position="435"/>
    </location>
</feature>
<dbReference type="PANTHER" id="PTHR18934:SF99">
    <property type="entry name" value="ATP-DEPENDENT RNA HELICASE DHX37-RELATED"/>
    <property type="match status" value="1"/>
</dbReference>
<dbReference type="InterPro" id="IPR001650">
    <property type="entry name" value="Helicase_C-like"/>
</dbReference>
<dbReference type="PANTHER" id="PTHR18934">
    <property type="entry name" value="ATP-DEPENDENT RNA HELICASE"/>
    <property type="match status" value="1"/>
</dbReference>
<reference evidence="8" key="2">
    <citation type="submission" date="2025-08" db="UniProtKB">
        <authorList>
            <consortium name="Ensembl"/>
        </authorList>
    </citation>
    <scope>IDENTIFICATION</scope>
</reference>
<dbReference type="GO" id="GO:0000462">
    <property type="term" value="P:maturation of SSU-rRNA from tricistronic rRNA transcript (SSU-rRNA, 5.8S rRNA, LSU-rRNA)"/>
    <property type="evidence" value="ECO:0007669"/>
    <property type="project" value="TreeGrafter"/>
</dbReference>
<dbReference type="SMART" id="SM00487">
    <property type="entry name" value="DEXDc"/>
    <property type="match status" value="1"/>
</dbReference>
<dbReference type="CDD" id="cd18791">
    <property type="entry name" value="SF2_C_RHA"/>
    <property type="match status" value="1"/>
</dbReference>
<evidence type="ECO:0000256" key="4">
    <source>
        <dbReference type="ARBA" id="ARBA00022840"/>
    </source>
</evidence>
<name>A0A8C2RE91_CAPHI</name>
<dbReference type="Pfam" id="PF00270">
    <property type="entry name" value="DEAD"/>
    <property type="match status" value="1"/>
</dbReference>
<dbReference type="Gene3D" id="3.40.50.300">
    <property type="entry name" value="P-loop containing nucleotide triphosphate hydrolases"/>
    <property type="match status" value="2"/>
</dbReference>
<dbReference type="AlphaFoldDB" id="A0A8C2RE91"/>
<dbReference type="GO" id="GO:0003723">
    <property type="term" value="F:RNA binding"/>
    <property type="evidence" value="ECO:0007669"/>
    <property type="project" value="TreeGrafter"/>
</dbReference>
<dbReference type="PROSITE" id="PS51192">
    <property type="entry name" value="HELICASE_ATP_BIND_1"/>
    <property type="match status" value="1"/>
</dbReference>
<dbReference type="InterPro" id="IPR048333">
    <property type="entry name" value="HA2_WH"/>
</dbReference>
<evidence type="ECO:0000256" key="1">
    <source>
        <dbReference type="ARBA" id="ARBA00022741"/>
    </source>
</evidence>
<dbReference type="PROSITE" id="PS51194">
    <property type="entry name" value="HELICASE_CTER"/>
    <property type="match status" value="1"/>
</dbReference>
<dbReference type="InterPro" id="IPR007502">
    <property type="entry name" value="Helicase-assoc_dom"/>
</dbReference>
<dbReference type="SMART" id="SM00490">
    <property type="entry name" value="HELICc"/>
    <property type="match status" value="1"/>
</dbReference>
<dbReference type="GO" id="GO:0016787">
    <property type="term" value="F:hydrolase activity"/>
    <property type="evidence" value="ECO:0007669"/>
    <property type="project" value="UniProtKB-KW"/>
</dbReference>
<feature type="compositionally biased region" description="Low complexity" evidence="5">
    <location>
        <begin position="225"/>
        <end position="235"/>
    </location>
</feature>
<evidence type="ECO:0000259" key="7">
    <source>
        <dbReference type="PROSITE" id="PS51194"/>
    </source>
</evidence>
<feature type="compositionally biased region" description="Basic residues" evidence="5">
    <location>
        <begin position="1"/>
        <end position="10"/>
    </location>
</feature>
<protein>
    <recommendedName>
        <fullName evidence="9">Activating signal cointegrator 1 complex subunit 3</fullName>
    </recommendedName>
</protein>
<dbReference type="FunFam" id="3.40.50.300:FF:000895">
    <property type="entry name" value="probable ATP-dependent RNA helicase DHX37"/>
    <property type="match status" value="1"/>
</dbReference>
<dbReference type="InterPro" id="IPR011545">
    <property type="entry name" value="DEAD/DEAH_box_helicase_dom"/>
</dbReference>
<dbReference type="GO" id="GO:0005730">
    <property type="term" value="C:nucleolus"/>
    <property type="evidence" value="ECO:0007669"/>
    <property type="project" value="TreeGrafter"/>
</dbReference>
<dbReference type="InterPro" id="IPR042035">
    <property type="entry name" value="DEAH_win-hel_dom"/>
</dbReference>
<feature type="region of interest" description="Disordered" evidence="5">
    <location>
        <begin position="1"/>
        <end position="76"/>
    </location>
</feature>
<dbReference type="InterPro" id="IPR027417">
    <property type="entry name" value="P-loop_NTPase"/>
</dbReference>
<evidence type="ECO:0000259" key="6">
    <source>
        <dbReference type="PROSITE" id="PS51192"/>
    </source>
</evidence>
<dbReference type="Ensembl" id="ENSCHIT00010038549.1">
    <property type="protein sequence ID" value="ENSCHIP00010027279.1"/>
    <property type="gene ID" value="ENSCHIG00010019975.1"/>
</dbReference>
<evidence type="ECO:0000313" key="8">
    <source>
        <dbReference type="Ensembl" id="ENSCHIP00010027279.1"/>
    </source>
</evidence>
<feature type="compositionally biased region" description="Basic and acidic residues" evidence="5">
    <location>
        <begin position="32"/>
        <end position="41"/>
    </location>
</feature>
<dbReference type="InterPro" id="IPR056371">
    <property type="entry name" value="DHX37-like_C"/>
</dbReference>
<dbReference type="SUPFAM" id="SSF52540">
    <property type="entry name" value="P-loop containing nucleoside triphosphate hydrolases"/>
    <property type="match status" value="1"/>
</dbReference>
<feature type="compositionally biased region" description="Basic and acidic residues" evidence="5">
    <location>
        <begin position="124"/>
        <end position="134"/>
    </location>
</feature>
<feature type="domain" description="Helicase C-terminal" evidence="7">
    <location>
        <begin position="465"/>
        <end position="715"/>
    </location>
</feature>
<evidence type="ECO:0000256" key="2">
    <source>
        <dbReference type="ARBA" id="ARBA00022801"/>
    </source>
</evidence>
<feature type="compositionally biased region" description="Acidic residues" evidence="5">
    <location>
        <begin position="158"/>
        <end position="174"/>
    </location>
</feature>
<evidence type="ECO:0000256" key="3">
    <source>
        <dbReference type="ARBA" id="ARBA00022806"/>
    </source>
</evidence>
<feature type="region of interest" description="Disordered" evidence="5">
    <location>
        <begin position="115"/>
        <end position="235"/>
    </location>
</feature>
<accession>A0A8C2RE91</accession>
<proteinExistence type="predicted"/>
<keyword evidence="4" id="KW-0067">ATP-binding</keyword>
<dbReference type="Pfam" id="PF23362">
    <property type="entry name" value="DHX37_C"/>
    <property type="match status" value="1"/>
</dbReference>
<feature type="compositionally biased region" description="Acidic residues" evidence="5">
    <location>
        <begin position="545"/>
        <end position="570"/>
    </location>
</feature>
<dbReference type="Pfam" id="PF00271">
    <property type="entry name" value="Helicase_C"/>
    <property type="match status" value="1"/>
</dbReference>
<dbReference type="GO" id="GO:0005524">
    <property type="term" value="F:ATP binding"/>
    <property type="evidence" value="ECO:0007669"/>
    <property type="project" value="UniProtKB-KW"/>
</dbReference>
<keyword evidence="2" id="KW-0378">Hydrolase</keyword>
<dbReference type="SMART" id="SM00847">
    <property type="entry name" value="HA2"/>
    <property type="match status" value="1"/>
</dbReference>
<sequence length="1133" mass="125431">MGKLRRRYNIKGRQQAASGTSKGPPEPPPVRLELEDKDTLKGVDASNALVLPGKKKKKTKAPPLSKKEKKPLTKKERKMLQRILDQKEKKSRRAEMLQKLSEVQVSEAEMRLFYTTSKLGTGERMYHTKEKPDDTAAQGPERISSLSGAHRKRRRQEAEEESESSVDSEPEEAPTDNQSEAPTDNQSEASAGSTPAHLPPAPSGTSGQSPVPSGPAETPAPPAATPAAASALARPPSKPAIFIPVNRSPEMQEERLKLPILAEEQVIMEAVAEHPIVIVCGETGSGKTTQVPQFLYEAGYSSDNSIIGVTEPRRVAAVAMSQRVAKEMNLSPRVVSYQIRYEGNVTEETRIKFMTDGVLLKEIQKDFLLLKYKVVIIDEAHERSVYTDILIGLLSRIVCLREKRHLPLKLLIMSATLRVEDFTQNQRLFTQPPPVIKVESRQFPVTVHFNKRTPLEDYSGECFRKVCKIHRMLPAGGILVFLTGQAEVHALCRRLRRAFPLTRHRPPDSVEETRRFKKSRARAKKAQAMLPQISLDSYSVLPAGEGDEDREAEMDEEEEAALGSDLDLDSGDLGADGGEQPDASLPLHVLPLYSLLAPEKQAQVFQPPPEGARLCVVATNVAETSLTIPGIKYVVDCGKVKKRHYDRVTGVSSFRVTWVSQASADQRAGRAGRTEPGHCYRLYSSAVFGDFEKYPPPEITRRPVEDLILQMKALNIEKVINFPFPTPPSVEALIAAEELLIALGALQAPPKTERVKQLQRSRLSCPITELGRTMATFPVAPRPLPLWPQASGQKAQVTCARRPAASDEELARLKGKRARVAQMKRIWAGQGASLKLGDLMVLLGAVGACEYAGCSPQFCEANGLRYKAMMEIRRLRGQLTTAVNTMCPEAGLFVDPKMQPPNENQVTYLRQIVTAGLGDHLARKVQSEDLVDDKWKNAYKVCPASPFGRELPPNFVEQRQKTPSPTSGPPGVSTVDMQWIPVLLPSYCQFDKPLEEPPPTYCPEKGRMLCHRASVFYRVGWPLPAVQVDFPEGLDCYKHFARVLLEGQVFPKLASYKGCLLSSPSTMLKTWARLQPRTESLLRALVAKKANCRDALLVAWSKNPKCEPDQGGYPTATGLGGRWDEATQGTWGW</sequence>
<feature type="compositionally biased region" description="Polar residues" evidence="5">
    <location>
        <begin position="175"/>
        <end position="193"/>
    </location>
</feature>
<dbReference type="CDD" id="cd17982">
    <property type="entry name" value="DEXHc_DHX37"/>
    <property type="match status" value="1"/>
</dbReference>
<dbReference type="InterPro" id="IPR014001">
    <property type="entry name" value="Helicase_ATP-bd"/>
</dbReference>
<reference evidence="8" key="1">
    <citation type="submission" date="2019-03" db="EMBL/GenBank/DDBJ databases">
        <title>Genome sequencing and reference-guided assembly of Black Bengal Goat (Capra hircus).</title>
        <authorList>
            <person name="Siddiki A.Z."/>
            <person name="Baten A."/>
            <person name="Billah M."/>
            <person name="Alam M.A.U."/>
            <person name="Shawrob K.S.M."/>
            <person name="Saha S."/>
            <person name="Chowdhury M."/>
            <person name="Rahman A.H."/>
            <person name="Stear M."/>
            <person name="Miah G."/>
            <person name="Das G.B."/>
            <person name="Hossain M.M."/>
            <person name="Kumkum M."/>
            <person name="Islam M.S."/>
            <person name="Mollah A.M."/>
            <person name="Ahsan A."/>
            <person name="Tusar F."/>
            <person name="Khan M.K.I."/>
        </authorList>
    </citation>
    <scope>NUCLEOTIDE SEQUENCE [LARGE SCALE GENOMIC DNA]</scope>
</reference>
<feature type="region of interest" description="Disordered" evidence="5">
    <location>
        <begin position="539"/>
        <end position="581"/>
    </location>
</feature>